<dbReference type="SUPFAM" id="SSF46785">
    <property type="entry name" value="Winged helix' DNA-binding domain"/>
    <property type="match status" value="1"/>
</dbReference>
<proteinExistence type="predicted"/>
<feature type="compositionally biased region" description="Low complexity" evidence="2">
    <location>
        <begin position="203"/>
        <end position="213"/>
    </location>
</feature>
<organism evidence="4 5">
    <name type="scientific">Amanita thiersii Skay4041</name>
    <dbReference type="NCBI Taxonomy" id="703135"/>
    <lineage>
        <taxon>Eukaryota</taxon>
        <taxon>Fungi</taxon>
        <taxon>Dikarya</taxon>
        <taxon>Basidiomycota</taxon>
        <taxon>Agaricomycotina</taxon>
        <taxon>Agaricomycetes</taxon>
        <taxon>Agaricomycetidae</taxon>
        <taxon>Agaricales</taxon>
        <taxon>Pluteineae</taxon>
        <taxon>Amanitaceae</taxon>
        <taxon>Amanita</taxon>
    </lineage>
</organism>
<dbReference type="Pfam" id="PF00538">
    <property type="entry name" value="Linker_histone"/>
    <property type="match status" value="1"/>
</dbReference>
<dbReference type="InterPro" id="IPR036390">
    <property type="entry name" value="WH_DNA-bd_sf"/>
</dbReference>
<dbReference type="OrthoDB" id="5863171at2759"/>
<dbReference type="GO" id="GO:0003677">
    <property type="term" value="F:DNA binding"/>
    <property type="evidence" value="ECO:0007669"/>
    <property type="project" value="InterPro"/>
</dbReference>
<feature type="region of interest" description="Disordered" evidence="2">
    <location>
        <begin position="203"/>
        <end position="244"/>
    </location>
</feature>
<protein>
    <recommendedName>
        <fullName evidence="1">Histone H1</fullName>
    </recommendedName>
</protein>
<feature type="region of interest" description="Disordered" evidence="2">
    <location>
        <begin position="279"/>
        <end position="336"/>
    </location>
</feature>
<evidence type="ECO:0000313" key="5">
    <source>
        <dbReference type="Proteomes" id="UP000242287"/>
    </source>
</evidence>
<feature type="compositionally biased region" description="Acidic residues" evidence="2">
    <location>
        <begin position="325"/>
        <end position="336"/>
    </location>
</feature>
<evidence type="ECO:0000256" key="2">
    <source>
        <dbReference type="SAM" id="MobiDB-lite"/>
    </source>
</evidence>
<reference evidence="4 5" key="1">
    <citation type="submission" date="2014-02" db="EMBL/GenBank/DDBJ databases">
        <title>Transposable element dynamics among asymbiotic and ectomycorrhizal Amanita fungi.</title>
        <authorList>
            <consortium name="DOE Joint Genome Institute"/>
            <person name="Hess J."/>
            <person name="Skrede I."/>
            <person name="Wolfe B."/>
            <person name="LaButti K."/>
            <person name="Ohm R.A."/>
            <person name="Grigoriev I.V."/>
            <person name="Pringle A."/>
        </authorList>
    </citation>
    <scope>NUCLEOTIDE SEQUENCE [LARGE SCALE GENOMIC DNA]</scope>
    <source>
        <strain evidence="4 5">SKay4041</strain>
    </source>
</reference>
<dbReference type="Proteomes" id="UP000242287">
    <property type="component" value="Unassembled WGS sequence"/>
</dbReference>
<dbReference type="GO" id="GO:0000786">
    <property type="term" value="C:nucleosome"/>
    <property type="evidence" value="ECO:0007669"/>
    <property type="project" value="InterPro"/>
</dbReference>
<dbReference type="PROSITE" id="PS51504">
    <property type="entry name" value="H15"/>
    <property type="match status" value="1"/>
</dbReference>
<dbReference type="AlphaFoldDB" id="A0A2A9NXH2"/>
<gene>
    <name evidence="4" type="ORF">AMATHDRAFT_74251</name>
</gene>
<dbReference type="InterPro" id="IPR036388">
    <property type="entry name" value="WH-like_DNA-bd_sf"/>
</dbReference>
<sequence>MIVEALMESNDPEGCAPKDLFSWMASHYPLQSNFRPSASQALQKAYKRGRFEKSSNGKYRLSANWEGGNTSKRTTRRPQTQSQSAAGSSSTLASPFTQTPLVHHHAHQPPGMLPSYPAPPYGYPYPPGYHPYLPQLAPPPPSSSAPAPQPASQDQPQQDASNKDARDAYEAAQNILRAINFGSLLQLSNETDDVNKNGSVDAAMAGGAANPPATSVTVSGEGADGLANSVPPGTGPSVSGFPSVAGGAPANGRAELQAQLALLAAQLAGLANEQETPVVAVVQQPQPPPPSTPVVAPVNNAVPAEPPAPPQLNSTLDDESQGHDDTDDDDDMEAII</sequence>
<feature type="compositionally biased region" description="Low complexity" evidence="2">
    <location>
        <begin position="150"/>
        <end position="160"/>
    </location>
</feature>
<name>A0A2A9NXH2_9AGAR</name>
<feature type="region of interest" description="Disordered" evidence="2">
    <location>
        <begin position="48"/>
        <end position="95"/>
    </location>
</feature>
<feature type="region of interest" description="Disordered" evidence="2">
    <location>
        <begin position="132"/>
        <end position="167"/>
    </location>
</feature>
<feature type="compositionally biased region" description="Low complexity" evidence="2">
    <location>
        <begin position="293"/>
        <end position="303"/>
    </location>
</feature>
<accession>A0A2A9NXH2</accession>
<evidence type="ECO:0000259" key="3">
    <source>
        <dbReference type="PROSITE" id="PS51504"/>
    </source>
</evidence>
<dbReference type="GO" id="GO:0006334">
    <property type="term" value="P:nucleosome assembly"/>
    <property type="evidence" value="ECO:0007669"/>
    <property type="project" value="InterPro"/>
</dbReference>
<feature type="domain" description="H15" evidence="3">
    <location>
        <begin position="1"/>
        <end position="63"/>
    </location>
</feature>
<feature type="compositionally biased region" description="Pro residues" evidence="2">
    <location>
        <begin position="136"/>
        <end position="149"/>
    </location>
</feature>
<evidence type="ECO:0000256" key="1">
    <source>
        <dbReference type="ARBA" id="ARBA00020833"/>
    </source>
</evidence>
<dbReference type="Gene3D" id="1.10.10.10">
    <property type="entry name" value="Winged helix-like DNA-binding domain superfamily/Winged helix DNA-binding domain"/>
    <property type="match status" value="1"/>
</dbReference>
<dbReference type="InterPro" id="IPR005818">
    <property type="entry name" value="Histone_H1/H5_H15"/>
</dbReference>
<dbReference type="EMBL" id="KZ301979">
    <property type="protein sequence ID" value="PFH52462.1"/>
    <property type="molecule type" value="Genomic_DNA"/>
</dbReference>
<dbReference type="STRING" id="703135.A0A2A9NXH2"/>
<keyword evidence="5" id="KW-1185">Reference proteome</keyword>
<evidence type="ECO:0000313" key="4">
    <source>
        <dbReference type="EMBL" id="PFH52462.1"/>
    </source>
</evidence>
<feature type="compositionally biased region" description="Low complexity" evidence="2">
    <location>
        <begin position="79"/>
        <end position="94"/>
    </location>
</feature>